<dbReference type="Gene3D" id="3.90.1300.10">
    <property type="entry name" value="Amidase signature (AS) domain"/>
    <property type="match status" value="1"/>
</dbReference>
<evidence type="ECO:0000256" key="2">
    <source>
        <dbReference type="ARBA" id="ARBA00022801"/>
    </source>
</evidence>
<keyword evidence="2" id="KW-0378">Hydrolase</keyword>
<dbReference type="AlphaFoldDB" id="A0A9P4II77"/>
<feature type="active site" description="Acyl-ester intermediate" evidence="3">
    <location>
        <position position="228"/>
    </location>
</feature>
<evidence type="ECO:0000256" key="1">
    <source>
        <dbReference type="ARBA" id="ARBA00009199"/>
    </source>
</evidence>
<dbReference type="PANTHER" id="PTHR46072">
    <property type="entry name" value="AMIDASE-RELATED-RELATED"/>
    <property type="match status" value="1"/>
</dbReference>
<feature type="domain" description="Amidase" evidence="5">
    <location>
        <begin position="73"/>
        <end position="537"/>
    </location>
</feature>
<feature type="active site" description="Charge relay system" evidence="3">
    <location>
        <position position="129"/>
    </location>
</feature>
<dbReference type="Proteomes" id="UP000799772">
    <property type="component" value="Unassembled WGS sequence"/>
</dbReference>
<organism evidence="6 7">
    <name type="scientific">Rhizodiscina lignyota</name>
    <dbReference type="NCBI Taxonomy" id="1504668"/>
    <lineage>
        <taxon>Eukaryota</taxon>
        <taxon>Fungi</taxon>
        <taxon>Dikarya</taxon>
        <taxon>Ascomycota</taxon>
        <taxon>Pezizomycotina</taxon>
        <taxon>Dothideomycetes</taxon>
        <taxon>Pleosporomycetidae</taxon>
        <taxon>Aulographales</taxon>
        <taxon>Rhizodiscinaceae</taxon>
        <taxon>Rhizodiscina</taxon>
    </lineage>
</organism>
<feature type="active site" description="Charge relay system" evidence="3">
    <location>
        <position position="204"/>
    </location>
</feature>
<evidence type="ECO:0000256" key="3">
    <source>
        <dbReference type="PIRSR" id="PIRSR001221-1"/>
    </source>
</evidence>
<evidence type="ECO:0000256" key="4">
    <source>
        <dbReference type="PIRSR" id="PIRSR001221-2"/>
    </source>
</evidence>
<dbReference type="GO" id="GO:0016787">
    <property type="term" value="F:hydrolase activity"/>
    <property type="evidence" value="ECO:0007669"/>
    <property type="project" value="UniProtKB-KW"/>
</dbReference>
<evidence type="ECO:0000259" key="5">
    <source>
        <dbReference type="Pfam" id="PF01425"/>
    </source>
</evidence>
<dbReference type="EMBL" id="ML978125">
    <property type="protein sequence ID" value="KAF2099750.1"/>
    <property type="molecule type" value="Genomic_DNA"/>
</dbReference>
<feature type="binding site" evidence="4">
    <location>
        <begin position="225"/>
        <end position="228"/>
    </location>
    <ligand>
        <name>substrate</name>
    </ligand>
</feature>
<reference evidence="6" key="1">
    <citation type="journal article" date="2020" name="Stud. Mycol.">
        <title>101 Dothideomycetes genomes: a test case for predicting lifestyles and emergence of pathogens.</title>
        <authorList>
            <person name="Haridas S."/>
            <person name="Albert R."/>
            <person name="Binder M."/>
            <person name="Bloem J."/>
            <person name="Labutti K."/>
            <person name="Salamov A."/>
            <person name="Andreopoulos B."/>
            <person name="Baker S."/>
            <person name="Barry K."/>
            <person name="Bills G."/>
            <person name="Bluhm B."/>
            <person name="Cannon C."/>
            <person name="Castanera R."/>
            <person name="Culley D."/>
            <person name="Daum C."/>
            <person name="Ezra D."/>
            <person name="Gonzalez J."/>
            <person name="Henrissat B."/>
            <person name="Kuo A."/>
            <person name="Liang C."/>
            <person name="Lipzen A."/>
            <person name="Lutzoni F."/>
            <person name="Magnuson J."/>
            <person name="Mondo S."/>
            <person name="Nolan M."/>
            <person name="Ohm R."/>
            <person name="Pangilinan J."/>
            <person name="Park H.-J."/>
            <person name="Ramirez L."/>
            <person name="Alfaro M."/>
            <person name="Sun H."/>
            <person name="Tritt A."/>
            <person name="Yoshinaga Y."/>
            <person name="Zwiers L.-H."/>
            <person name="Turgeon B."/>
            <person name="Goodwin S."/>
            <person name="Spatafora J."/>
            <person name="Crous P."/>
            <person name="Grigoriev I."/>
        </authorList>
    </citation>
    <scope>NUCLEOTIDE SEQUENCE</scope>
    <source>
        <strain evidence="6">CBS 133067</strain>
    </source>
</reference>
<accession>A0A9P4II77</accession>
<dbReference type="SUPFAM" id="SSF75304">
    <property type="entry name" value="Amidase signature (AS) enzymes"/>
    <property type="match status" value="1"/>
</dbReference>
<gene>
    <name evidence="6" type="ORF">NA57DRAFT_37664</name>
</gene>
<sequence length="551" mass="60485">MPKYEEISAAKRAERDSKIPAEFRITVPEDDDNLLELPRACGIFTDQELSITEDHDSVALLEAIRDGRFSCLDVVTAFCKRAAVAQQALNCLTEIFFDQAYERARFLDDHFKRTGKPIGPLHGLPIALKDSINVAGVDSTIGVTAFAFKPEPKNSIIVDMLLDLGAVMYVKTNVPQSMMVPDTENFCFGRTRNPRSKHLTAAGSSGGLGALVGFRGAPAGIGTDVGGSVREAVTKTIPAYCNGVYGVKPSSGVLPYHYLKGYLTEGAEMIGILCVNGVIAVSLRDCDLLLRANAEAEPWLYDPGCAYLPWDPSPLPSRPLVFGVISKDHETHLLPPLKRVLDEACSKLKAAGHELVEIELYKSDELASNASNFFQIEGATALDLARSETGEPYTEAVQKGGLYPCKPGTIWDLFRYTTTRAELQLDWLRYWASTAKKTASGRPIDVILCPPQSGLPRPHDTLIRSHFSRVFNVLDYPAAIVQCGKVDLVKDSVDLPAPRSALDERVQSTFTPEKRERYRDFPIALQLVGQRQMEAKLMEVASVFESCVTAQ</sequence>
<feature type="binding site" evidence="4">
    <location>
        <position position="178"/>
    </location>
    <ligand>
        <name>substrate</name>
    </ligand>
</feature>
<evidence type="ECO:0000313" key="7">
    <source>
        <dbReference type="Proteomes" id="UP000799772"/>
    </source>
</evidence>
<dbReference type="PIRSF" id="PIRSF001221">
    <property type="entry name" value="Amidase_fungi"/>
    <property type="match status" value="1"/>
</dbReference>
<comment type="similarity">
    <text evidence="1">Belongs to the amidase family.</text>
</comment>
<dbReference type="InterPro" id="IPR036928">
    <property type="entry name" value="AS_sf"/>
</dbReference>
<name>A0A9P4II77_9PEZI</name>
<keyword evidence="7" id="KW-1185">Reference proteome</keyword>
<protein>
    <submittedName>
        <fullName evidence="6">General amidase</fullName>
    </submittedName>
</protein>
<feature type="binding site" evidence="4">
    <location>
        <position position="204"/>
    </location>
    <ligand>
        <name>substrate</name>
    </ligand>
</feature>
<evidence type="ECO:0000313" key="6">
    <source>
        <dbReference type="EMBL" id="KAF2099750.1"/>
    </source>
</evidence>
<dbReference type="InterPro" id="IPR023631">
    <property type="entry name" value="Amidase_dom"/>
</dbReference>
<dbReference type="Pfam" id="PF01425">
    <property type="entry name" value="Amidase"/>
    <property type="match status" value="1"/>
</dbReference>
<dbReference type="PANTHER" id="PTHR46072:SF11">
    <property type="entry name" value="AMIDASE-RELATED"/>
    <property type="match status" value="1"/>
</dbReference>
<proteinExistence type="inferred from homology"/>
<dbReference type="OrthoDB" id="6428749at2759"/>
<comment type="caution">
    <text evidence="6">The sequence shown here is derived from an EMBL/GenBank/DDBJ whole genome shotgun (WGS) entry which is preliminary data.</text>
</comment>